<evidence type="ECO:0000313" key="3">
    <source>
        <dbReference type="EMBL" id="KAJ3051280.1"/>
    </source>
</evidence>
<sequence>MTVETLTSVNTLTDTDTFIMDDYLNFDDAYVPEPQVKREDSFYSQSAPTTFNPMFDFQPVPPPPTDPASAFLNPAPTQPTTTANPPPTAANYNPVAAAAEGPITTDVFQLDSPSGGLFGDLATNDMLDIVDSDGMGQAQWQQNAQVWTGGTQAQQQQQQLLTVSPFQVGGWWPKQEEEGTWNPGFPPNNGTASTSRIADTLDGENLFAQDDKELFQMDEEMAESTNGSDSDAMSVSSIPDLPPIGLSISQRRRASAPRIMLKPPHQSSHQSGLSGRRKSMPLTMSDDLVYPWRDTTMDEKDDLFGGVDLAPRRQTKQKVTPRMSRLRRKDQYSSMEEELKCHRSENVHLRQRLAEYEKETKALRKEVVTLKKQLGTGGSVGKEGGAGVGGLGGGKAGVSSGSGDLRAAVQQRKENLNDLLKRLTVPTTASVNIAFAPPHPTRTSPLLQTQSNLPFSVQNTLPFTLDASTPTPATPSSPSITPFTPTSATSITPSPAPTPIPQPHLQQQQQLAKPTKLPSSPITAAFCHPTTQGGASGWAQNRVKVHSVFVESPSIGAIPSAKAAPEKKATMVTLDAGKGRKVNLDLTGLPSNSMISPALGSPAPLNAKTLISLAGLIGTHATSAPMSAPVEKKKEVMGKGKSLVERAMSRAWEGMKLRDVGGFSHKRDEEVEEEVETEAGKKEAEVDVLTKILLIILLSLEGGR</sequence>
<keyword evidence="4" id="KW-1185">Reference proteome</keyword>
<dbReference type="AlphaFoldDB" id="A0AAD5X511"/>
<name>A0AAD5X511_9FUNG</name>
<dbReference type="GO" id="GO:0003700">
    <property type="term" value="F:DNA-binding transcription factor activity"/>
    <property type="evidence" value="ECO:0007669"/>
    <property type="project" value="InterPro"/>
</dbReference>
<feature type="domain" description="BZIP" evidence="2">
    <location>
        <begin position="312"/>
        <end position="370"/>
    </location>
</feature>
<protein>
    <recommendedName>
        <fullName evidence="2">BZIP domain-containing protein</fullName>
    </recommendedName>
</protein>
<comment type="caution">
    <text evidence="3">The sequence shown here is derived from an EMBL/GenBank/DDBJ whole genome shotgun (WGS) entry which is preliminary data.</text>
</comment>
<dbReference type="PROSITE" id="PS50217">
    <property type="entry name" value="BZIP"/>
    <property type="match status" value="1"/>
</dbReference>
<reference evidence="3" key="1">
    <citation type="submission" date="2020-05" db="EMBL/GenBank/DDBJ databases">
        <title>Phylogenomic resolution of chytrid fungi.</title>
        <authorList>
            <person name="Stajich J.E."/>
            <person name="Amses K."/>
            <person name="Simmons R."/>
            <person name="Seto K."/>
            <person name="Myers J."/>
            <person name="Bonds A."/>
            <person name="Quandt C.A."/>
            <person name="Barry K."/>
            <person name="Liu P."/>
            <person name="Grigoriev I."/>
            <person name="Longcore J.E."/>
            <person name="James T.Y."/>
        </authorList>
    </citation>
    <scope>NUCLEOTIDE SEQUENCE</scope>
    <source>
        <strain evidence="3">JEL0318</strain>
    </source>
</reference>
<feature type="region of interest" description="Disordered" evidence="1">
    <location>
        <begin position="466"/>
        <end position="503"/>
    </location>
</feature>
<dbReference type="EMBL" id="JADGJD010000413">
    <property type="protein sequence ID" value="KAJ3051280.1"/>
    <property type="molecule type" value="Genomic_DNA"/>
</dbReference>
<evidence type="ECO:0000259" key="2">
    <source>
        <dbReference type="PROSITE" id="PS50217"/>
    </source>
</evidence>
<dbReference type="InterPro" id="IPR004827">
    <property type="entry name" value="bZIP"/>
</dbReference>
<evidence type="ECO:0000313" key="4">
    <source>
        <dbReference type="Proteomes" id="UP001212841"/>
    </source>
</evidence>
<evidence type="ECO:0000256" key="1">
    <source>
        <dbReference type="SAM" id="MobiDB-lite"/>
    </source>
</evidence>
<feature type="region of interest" description="Disordered" evidence="1">
    <location>
        <begin position="314"/>
        <end position="339"/>
    </location>
</feature>
<accession>A0AAD5X511</accession>
<organism evidence="3 4">
    <name type="scientific">Rhizophlyctis rosea</name>
    <dbReference type="NCBI Taxonomy" id="64517"/>
    <lineage>
        <taxon>Eukaryota</taxon>
        <taxon>Fungi</taxon>
        <taxon>Fungi incertae sedis</taxon>
        <taxon>Chytridiomycota</taxon>
        <taxon>Chytridiomycota incertae sedis</taxon>
        <taxon>Chytridiomycetes</taxon>
        <taxon>Rhizophlyctidales</taxon>
        <taxon>Rhizophlyctidaceae</taxon>
        <taxon>Rhizophlyctis</taxon>
    </lineage>
</organism>
<gene>
    <name evidence="3" type="ORF">HK097_007741</name>
</gene>
<proteinExistence type="predicted"/>
<dbReference type="Proteomes" id="UP001212841">
    <property type="component" value="Unassembled WGS sequence"/>
</dbReference>
<feature type="compositionally biased region" description="Low complexity" evidence="1">
    <location>
        <begin position="467"/>
        <end position="493"/>
    </location>
</feature>